<sequence>MCLLFVAWRPQARHCLIVAANRDEFHQRPALPAGPWRDATGVIGGRDLQGGGSWLGISAHGRFCALTNFREPNRRRQAGAPSRGALVSEVLRSPQSTHAVLTGMLDRIEAYPGFNLLTADHQGLWLLSNRTTPSLQPLPPGLYGISNGTLEAEWPKVRRGKTRIAHLLDEGEPSIDALFALLADDQVAPDNELPHTGLDSAWERMLSPAFIRHSQYGTRCSTVVLAETAAPLRLIERRFDAAGQPSGESDWTFDVDGQPVQVNA</sequence>
<keyword evidence="2" id="KW-1185">Reference proteome</keyword>
<dbReference type="PANTHER" id="PTHR17985">
    <property type="entry name" value="SER/THR-RICH PROTEIN T10 IN DGCR REGION"/>
    <property type="match status" value="1"/>
</dbReference>
<dbReference type="EMBL" id="SRIO01000005">
    <property type="protein sequence ID" value="TFZ83072.1"/>
    <property type="molecule type" value="Genomic_DNA"/>
</dbReference>
<evidence type="ECO:0000313" key="2">
    <source>
        <dbReference type="Proteomes" id="UP000297890"/>
    </source>
</evidence>
<organism evidence="1 2">
    <name type="scientific">Candidatus Macondimonas diazotrophica</name>
    <dbReference type="NCBI Taxonomy" id="2305248"/>
    <lineage>
        <taxon>Bacteria</taxon>
        <taxon>Pseudomonadati</taxon>
        <taxon>Pseudomonadota</taxon>
        <taxon>Gammaproteobacteria</taxon>
        <taxon>Chromatiales</taxon>
        <taxon>Ectothiorhodospiraceae</taxon>
        <taxon>Candidatus Macondimonas</taxon>
    </lineage>
</organism>
<dbReference type="Pfam" id="PF05742">
    <property type="entry name" value="TANGO2"/>
    <property type="match status" value="1"/>
</dbReference>
<dbReference type="AlphaFoldDB" id="A0A4Z0F9J2"/>
<proteinExistence type="predicted"/>
<accession>A0A4Z0F9J2</accession>
<reference evidence="1 2" key="1">
    <citation type="journal article" date="2019" name="ISME J.">
        <title>Candidatus Macondimonas diazotrophica, a novel gammaproteobacterial genus dominating crude-oil-contaminated coastal sediments.</title>
        <authorList>
            <person name="Karthikeyan S."/>
            <person name="Konstantinidis K."/>
        </authorList>
    </citation>
    <scope>NUCLEOTIDE SEQUENCE [LARGE SCALE GENOMIC DNA]</scope>
    <source>
        <strain evidence="1 2">KTK01</strain>
    </source>
</reference>
<dbReference type="PANTHER" id="PTHR17985:SF8">
    <property type="entry name" value="TRANSPORT AND GOLGI ORGANIZATION PROTEIN 2 HOMOLOG"/>
    <property type="match status" value="1"/>
</dbReference>
<dbReference type="OrthoDB" id="4380123at2"/>
<comment type="caution">
    <text evidence="1">The sequence shown here is derived from an EMBL/GenBank/DDBJ whole genome shotgun (WGS) entry which is preliminary data.</text>
</comment>
<evidence type="ECO:0000313" key="1">
    <source>
        <dbReference type="EMBL" id="TFZ83072.1"/>
    </source>
</evidence>
<dbReference type="InterPro" id="IPR008551">
    <property type="entry name" value="TANGO2"/>
</dbReference>
<name>A0A4Z0F9J2_9GAMM</name>
<dbReference type="RefSeq" id="WP_135281372.1">
    <property type="nucleotide sequence ID" value="NZ_SRIO01000005.1"/>
</dbReference>
<gene>
    <name evidence="1" type="ORF">E4680_05415</name>
</gene>
<protein>
    <submittedName>
        <fullName evidence="1">NRDE family protein</fullName>
    </submittedName>
</protein>
<dbReference type="Proteomes" id="UP000297890">
    <property type="component" value="Unassembled WGS sequence"/>
</dbReference>